<dbReference type="Proteomes" id="UP000292445">
    <property type="component" value="Unassembled WGS sequence"/>
</dbReference>
<dbReference type="Gene3D" id="3.10.129.10">
    <property type="entry name" value="Hotdog Thioesterase"/>
    <property type="match status" value="1"/>
</dbReference>
<dbReference type="InterPro" id="IPR052342">
    <property type="entry name" value="MCH/BMMD"/>
</dbReference>
<name>A0A4Q7NCW2_9BURK</name>
<dbReference type="InterPro" id="IPR002539">
    <property type="entry name" value="MaoC-like_dom"/>
</dbReference>
<dbReference type="CDD" id="cd03451">
    <property type="entry name" value="FkbR2"/>
    <property type="match status" value="1"/>
</dbReference>
<dbReference type="AlphaFoldDB" id="A0A4Q7NCW2"/>
<gene>
    <name evidence="2" type="ORF">EV675_3494</name>
</gene>
<dbReference type="InterPro" id="IPR029069">
    <property type="entry name" value="HotDog_dom_sf"/>
</dbReference>
<accession>A0A4Q7NCW2</accession>
<evidence type="ECO:0000313" key="3">
    <source>
        <dbReference type="Proteomes" id="UP000292445"/>
    </source>
</evidence>
<evidence type="ECO:0000259" key="1">
    <source>
        <dbReference type="Pfam" id="PF01575"/>
    </source>
</evidence>
<feature type="domain" description="MaoC-like" evidence="1">
    <location>
        <begin position="21"/>
        <end position="116"/>
    </location>
</feature>
<dbReference type="PANTHER" id="PTHR43664">
    <property type="entry name" value="MONOAMINE OXIDASE-RELATED"/>
    <property type="match status" value="1"/>
</dbReference>
<evidence type="ECO:0000313" key="2">
    <source>
        <dbReference type="EMBL" id="RZS80881.1"/>
    </source>
</evidence>
<sequence>MSYAPKRYFEDFEVGARYPTRTRLITDADHDAFCRLVGYEVPLFLDDGHARSRGLPGRICPSHLVMSFSTAMTGDLLENCVIALVGVDEARFLKHVRPGDTLRTEVEIVSKRSTSKPDRGLIVMRDHVYNQHGEEVFRNDKSVLVRRGA</sequence>
<keyword evidence="3" id="KW-1185">Reference proteome</keyword>
<dbReference type="PANTHER" id="PTHR43664:SF1">
    <property type="entry name" value="BETA-METHYLMALYL-COA DEHYDRATASE"/>
    <property type="match status" value="1"/>
</dbReference>
<dbReference type="EMBL" id="SGXC01000002">
    <property type="protein sequence ID" value="RZS80881.1"/>
    <property type="molecule type" value="Genomic_DNA"/>
</dbReference>
<dbReference type="RefSeq" id="WP_165404641.1">
    <property type="nucleotide sequence ID" value="NZ_SGXC01000002.1"/>
</dbReference>
<dbReference type="Pfam" id="PF01575">
    <property type="entry name" value="MaoC_dehydratas"/>
    <property type="match status" value="1"/>
</dbReference>
<dbReference type="SUPFAM" id="SSF54637">
    <property type="entry name" value="Thioesterase/thiol ester dehydrase-isomerase"/>
    <property type="match status" value="1"/>
</dbReference>
<reference evidence="2 3" key="1">
    <citation type="submission" date="2019-02" db="EMBL/GenBank/DDBJ databases">
        <title>Genomic Encyclopedia of Type Strains, Phase IV (KMG-IV): sequencing the most valuable type-strain genomes for metagenomic binning, comparative biology and taxonomic classification.</title>
        <authorList>
            <person name="Goeker M."/>
        </authorList>
    </citation>
    <scope>NUCLEOTIDE SEQUENCE [LARGE SCALE GENOMIC DNA]</scope>
    <source>
        <strain evidence="2 3">K24</strain>
    </source>
</reference>
<protein>
    <submittedName>
        <fullName evidence="2">Acyl dehydratase</fullName>
    </submittedName>
</protein>
<proteinExistence type="predicted"/>
<organism evidence="2 3">
    <name type="scientific">Pigmentiphaga kullae</name>
    <dbReference type="NCBI Taxonomy" id="151784"/>
    <lineage>
        <taxon>Bacteria</taxon>
        <taxon>Pseudomonadati</taxon>
        <taxon>Pseudomonadota</taxon>
        <taxon>Betaproteobacteria</taxon>
        <taxon>Burkholderiales</taxon>
        <taxon>Alcaligenaceae</taxon>
        <taxon>Pigmentiphaga</taxon>
    </lineage>
</organism>
<comment type="caution">
    <text evidence="2">The sequence shown here is derived from an EMBL/GenBank/DDBJ whole genome shotgun (WGS) entry which is preliminary data.</text>
</comment>